<evidence type="ECO:0000256" key="4">
    <source>
        <dbReference type="ARBA" id="ARBA00023242"/>
    </source>
</evidence>
<evidence type="ECO:0000313" key="7">
    <source>
        <dbReference type="EMBL" id="CAJ0586910.1"/>
    </source>
</evidence>
<gene>
    <name evidence="7" type="ORF">MSPICULIGERA_LOCUS24892</name>
</gene>
<feature type="region of interest" description="Disordered" evidence="5">
    <location>
        <begin position="83"/>
        <end position="112"/>
    </location>
</feature>
<feature type="non-terminal residue" evidence="7">
    <location>
        <position position="283"/>
    </location>
</feature>
<evidence type="ECO:0000256" key="2">
    <source>
        <dbReference type="ARBA" id="ARBA00007515"/>
    </source>
</evidence>
<evidence type="ECO:0000259" key="6">
    <source>
        <dbReference type="Pfam" id="PF22891"/>
    </source>
</evidence>
<accession>A0AA36GDD2</accession>
<dbReference type="Proteomes" id="UP001177023">
    <property type="component" value="Unassembled WGS sequence"/>
</dbReference>
<dbReference type="PANTHER" id="PTHR12826">
    <property type="entry name" value="RIBONUCLEASE Y"/>
    <property type="match status" value="1"/>
</dbReference>
<reference evidence="7" key="1">
    <citation type="submission" date="2023-06" db="EMBL/GenBank/DDBJ databases">
        <authorList>
            <person name="Delattre M."/>
        </authorList>
    </citation>
    <scope>NUCLEOTIDE SEQUENCE</scope>
    <source>
        <strain evidence="7">AF72</strain>
    </source>
</reference>
<dbReference type="AlphaFoldDB" id="A0AA36GDD2"/>
<protein>
    <recommendedName>
        <fullName evidence="6">PNO1 second type I KH domain-containing protein</fullName>
    </recommendedName>
</protein>
<comment type="caution">
    <text evidence="7">The sequence shown here is derived from an EMBL/GenBank/DDBJ whole genome shotgun (WGS) entry which is preliminary data.</text>
</comment>
<organism evidence="7 8">
    <name type="scientific">Mesorhabditis spiculigera</name>
    <dbReference type="NCBI Taxonomy" id="96644"/>
    <lineage>
        <taxon>Eukaryota</taxon>
        <taxon>Metazoa</taxon>
        <taxon>Ecdysozoa</taxon>
        <taxon>Nematoda</taxon>
        <taxon>Chromadorea</taxon>
        <taxon>Rhabditida</taxon>
        <taxon>Rhabditina</taxon>
        <taxon>Rhabditomorpha</taxon>
        <taxon>Rhabditoidea</taxon>
        <taxon>Rhabditidae</taxon>
        <taxon>Mesorhabditinae</taxon>
        <taxon>Mesorhabditis</taxon>
    </lineage>
</organism>
<comment type="similarity">
    <text evidence="2">Belongs to the PNO1 family.</text>
</comment>
<evidence type="ECO:0000313" key="8">
    <source>
        <dbReference type="Proteomes" id="UP001177023"/>
    </source>
</evidence>
<feature type="compositionally biased region" description="Basic and acidic residues" evidence="5">
    <location>
        <begin position="30"/>
        <end position="41"/>
    </location>
</feature>
<keyword evidence="3" id="KW-0694">RNA-binding</keyword>
<feature type="domain" description="PNO1 second type I KH" evidence="6">
    <location>
        <begin position="192"/>
        <end position="275"/>
    </location>
</feature>
<evidence type="ECO:0000256" key="5">
    <source>
        <dbReference type="SAM" id="MobiDB-lite"/>
    </source>
</evidence>
<dbReference type="PANTHER" id="PTHR12826:SF13">
    <property type="entry name" value="RNA-BINDING PROTEIN PNO1"/>
    <property type="match status" value="1"/>
</dbReference>
<dbReference type="InterPro" id="IPR055212">
    <property type="entry name" value="KH-I_PNO1_first"/>
</dbReference>
<dbReference type="GO" id="GO:0005730">
    <property type="term" value="C:nucleolus"/>
    <property type="evidence" value="ECO:0007669"/>
    <property type="project" value="UniProtKB-SubCell"/>
</dbReference>
<dbReference type="CDD" id="cd22391">
    <property type="entry name" value="KH-I_PNO1_rpt1"/>
    <property type="match status" value="1"/>
</dbReference>
<dbReference type="FunFam" id="3.30.1370.10:FF:000009">
    <property type="entry name" value="RNA-binding protein PNO1"/>
    <property type="match status" value="1"/>
</dbReference>
<dbReference type="InterPro" id="IPR036612">
    <property type="entry name" value="KH_dom_type_1_sf"/>
</dbReference>
<name>A0AA36GDD2_9BILA</name>
<dbReference type="Pfam" id="PF22891">
    <property type="entry name" value="KH_PNO1_2nd"/>
    <property type="match status" value="1"/>
</dbReference>
<sequence length="283" mass="32140">MADLPMEEIDDLPELVDDAQPTKMPSLVDQYKEKPKDEDWQVPKTRKRKSRDVDMEDSEDVVIDSLKGSDDFLKKVSNDAEEGMDTTEVVAAPSKKRSKGEENEMRKIPVPPNRYGPLKENWVQLVTPVVKQLELQMRFNMKKRVVEIRNPPAVTDTTKLQKAADFVRAFVLGFDLQDAIALIRMDHLFLETFEIDDVKFSLKGESKSRAIGRIAGHHGQTKLTIENVTKTRMVVAGAKIHLLGAYQNIRMARHSICSLILGAQPSKVYGTLRHYASRVNERL</sequence>
<feature type="compositionally biased region" description="Acidic residues" evidence="5">
    <location>
        <begin position="1"/>
        <end position="17"/>
    </location>
</feature>
<keyword evidence="8" id="KW-1185">Reference proteome</keyword>
<comment type="subcellular location">
    <subcellularLocation>
        <location evidence="1">Nucleus</location>
        <location evidence="1">Nucleolus</location>
    </subcellularLocation>
</comment>
<feature type="region of interest" description="Disordered" evidence="5">
    <location>
        <begin position="1"/>
        <end position="58"/>
    </location>
</feature>
<dbReference type="GO" id="GO:0003723">
    <property type="term" value="F:RNA binding"/>
    <property type="evidence" value="ECO:0007669"/>
    <property type="project" value="UniProtKB-KW"/>
</dbReference>
<keyword evidence="4" id="KW-0539">Nucleus</keyword>
<evidence type="ECO:0000256" key="3">
    <source>
        <dbReference type="ARBA" id="ARBA00022884"/>
    </source>
</evidence>
<dbReference type="InterPro" id="IPR055211">
    <property type="entry name" value="KH_PNO1_2nd"/>
</dbReference>
<dbReference type="CDD" id="cd22392">
    <property type="entry name" value="KH-I_PNO1_rpt2"/>
    <property type="match status" value="1"/>
</dbReference>
<dbReference type="EMBL" id="CATQJA010002709">
    <property type="protein sequence ID" value="CAJ0586910.1"/>
    <property type="molecule type" value="Genomic_DNA"/>
</dbReference>
<evidence type="ECO:0000256" key="1">
    <source>
        <dbReference type="ARBA" id="ARBA00004604"/>
    </source>
</evidence>
<dbReference type="SUPFAM" id="SSF54791">
    <property type="entry name" value="Eukaryotic type KH-domain (KH-domain type I)"/>
    <property type="match status" value="1"/>
</dbReference>
<dbReference type="Gene3D" id="3.30.1370.10">
    <property type="entry name" value="K Homology domain, type 1"/>
    <property type="match status" value="1"/>
</dbReference>
<proteinExistence type="inferred from homology"/>